<evidence type="ECO:0000259" key="2">
    <source>
        <dbReference type="Pfam" id="PF02470"/>
    </source>
</evidence>
<evidence type="ECO:0000256" key="1">
    <source>
        <dbReference type="SAM" id="Phobius"/>
    </source>
</evidence>
<dbReference type="Pfam" id="PF11887">
    <property type="entry name" value="Mce4_CUP1"/>
    <property type="match status" value="1"/>
</dbReference>
<dbReference type="InterPro" id="IPR003399">
    <property type="entry name" value="Mce/MlaD"/>
</dbReference>
<accession>A0ABW7JGS0</accession>
<feature type="domain" description="Mammalian cell entry C-terminal" evidence="3">
    <location>
        <begin position="117"/>
        <end position="301"/>
    </location>
</feature>
<dbReference type="Proteomes" id="UP001609175">
    <property type="component" value="Unassembled WGS sequence"/>
</dbReference>
<keyword evidence="1" id="KW-1133">Transmembrane helix</keyword>
<dbReference type="InterPro" id="IPR024516">
    <property type="entry name" value="Mce_C"/>
</dbReference>
<name>A0ABW7JGS0_9NOCA</name>
<keyword evidence="1" id="KW-0812">Transmembrane</keyword>
<sequence>MNTQPSRLVQSGIVGTVVGLAIVVATLQYEKLPFIHSGIAYTANFADAGGLVTGDQVEVAGVNVGKVENIELDGTAVLVEFTVSEGIELGDRTTAAIKTNTVLGRKSLFVTPDGSGAIDADDTIPLDRTTSPYSLNDALGDLSNTIRDLDTDQLNTTLDTLTAAFKDTPAPLREALDGVTRLSQSINARDESLRELLTKAKGVTQVLADRGEQVNALLVDGNQLLGELDLRRTAISELITNISAVSQQLSGLVADNEAQMKPTLDKLNSVLALLQQNKDNLAQALEGLGPYALALGEQVGSGPYFQAYVSNFGSGEVIRTMVDALVWPQHVPDDLRAYLDPLPSIELRDPNR</sequence>
<evidence type="ECO:0000313" key="5">
    <source>
        <dbReference type="Proteomes" id="UP001609175"/>
    </source>
</evidence>
<organism evidence="4 5">
    <name type="scientific">Antrihabitans spumae</name>
    <dbReference type="NCBI Taxonomy" id="3373370"/>
    <lineage>
        <taxon>Bacteria</taxon>
        <taxon>Bacillati</taxon>
        <taxon>Actinomycetota</taxon>
        <taxon>Actinomycetes</taxon>
        <taxon>Mycobacteriales</taxon>
        <taxon>Nocardiaceae</taxon>
        <taxon>Antrihabitans</taxon>
    </lineage>
</organism>
<dbReference type="NCBIfam" id="TIGR00996">
    <property type="entry name" value="Mtu_fam_mce"/>
    <property type="match status" value="1"/>
</dbReference>
<reference evidence="4 5" key="1">
    <citation type="submission" date="2024-10" db="EMBL/GenBank/DDBJ databases">
        <authorList>
            <person name="Riesco R."/>
        </authorList>
    </citation>
    <scope>NUCLEOTIDE SEQUENCE [LARGE SCALE GENOMIC DNA]</scope>
    <source>
        <strain evidence="4 5">NCIMB 15449</strain>
    </source>
</reference>
<dbReference type="InterPro" id="IPR005693">
    <property type="entry name" value="Mce"/>
</dbReference>
<dbReference type="InterPro" id="IPR052336">
    <property type="entry name" value="MlaD_Phospholipid_Transporter"/>
</dbReference>
<proteinExistence type="predicted"/>
<dbReference type="RefSeq" id="WP_395112371.1">
    <property type="nucleotide sequence ID" value="NZ_JBIMSO010000005.1"/>
</dbReference>
<dbReference type="EMBL" id="JBIMSO010000005">
    <property type="protein sequence ID" value="MFH5206955.1"/>
    <property type="molecule type" value="Genomic_DNA"/>
</dbReference>
<evidence type="ECO:0000313" key="4">
    <source>
        <dbReference type="EMBL" id="MFH5206955.1"/>
    </source>
</evidence>
<protein>
    <submittedName>
        <fullName evidence="4">MCE family protein</fullName>
    </submittedName>
</protein>
<dbReference type="PANTHER" id="PTHR33371">
    <property type="entry name" value="INTERMEMBRANE PHOSPHOLIPID TRANSPORT SYSTEM BINDING PROTEIN MLAD-RELATED"/>
    <property type="match status" value="1"/>
</dbReference>
<dbReference type="PRINTS" id="PR01782">
    <property type="entry name" value="MCEVIRFACTOR"/>
</dbReference>
<feature type="transmembrane region" description="Helical" evidence="1">
    <location>
        <begin position="12"/>
        <end position="29"/>
    </location>
</feature>
<dbReference type="PANTHER" id="PTHR33371:SF18">
    <property type="entry name" value="MCE-FAMILY PROTEIN MCE3C"/>
    <property type="match status" value="1"/>
</dbReference>
<feature type="domain" description="Mce/MlaD" evidence="2">
    <location>
        <begin position="38"/>
        <end position="112"/>
    </location>
</feature>
<evidence type="ECO:0000259" key="3">
    <source>
        <dbReference type="Pfam" id="PF11887"/>
    </source>
</evidence>
<gene>
    <name evidence="4" type="ORF">ACHIPZ_01730</name>
</gene>
<dbReference type="Pfam" id="PF02470">
    <property type="entry name" value="MlaD"/>
    <property type="match status" value="1"/>
</dbReference>
<keyword evidence="1" id="KW-0472">Membrane</keyword>
<comment type="caution">
    <text evidence="4">The sequence shown here is derived from an EMBL/GenBank/DDBJ whole genome shotgun (WGS) entry which is preliminary data.</text>
</comment>